<keyword evidence="3" id="KW-0547">Nucleotide-binding</keyword>
<dbReference type="GO" id="GO:0016887">
    <property type="term" value="F:ATP hydrolysis activity"/>
    <property type="evidence" value="ECO:0007669"/>
    <property type="project" value="InterPro"/>
</dbReference>
<organism evidence="6">
    <name type="scientific">Caldiarchaeum subterraneum</name>
    <dbReference type="NCBI Taxonomy" id="311458"/>
    <lineage>
        <taxon>Archaea</taxon>
        <taxon>Nitrososphaerota</taxon>
        <taxon>Candidatus Caldarchaeales</taxon>
        <taxon>Candidatus Caldarchaeaceae</taxon>
        <taxon>Candidatus Caldarchaeum</taxon>
    </lineage>
</organism>
<dbReference type="InterPro" id="IPR003593">
    <property type="entry name" value="AAA+_ATPase"/>
</dbReference>
<evidence type="ECO:0000256" key="4">
    <source>
        <dbReference type="ARBA" id="ARBA00022840"/>
    </source>
</evidence>
<dbReference type="GO" id="GO:0005524">
    <property type="term" value="F:ATP binding"/>
    <property type="evidence" value="ECO:0007669"/>
    <property type="project" value="UniProtKB-KW"/>
</dbReference>
<dbReference type="InterPro" id="IPR017871">
    <property type="entry name" value="ABC_transporter-like_CS"/>
</dbReference>
<protein>
    <submittedName>
        <fullName evidence="6">Metal ABC transporter ATP-binding protein</fullName>
    </submittedName>
</protein>
<gene>
    <name evidence="6" type="ORF">ENM11_01965</name>
</gene>
<evidence type="ECO:0000313" key="6">
    <source>
        <dbReference type="EMBL" id="HHK67906.1"/>
    </source>
</evidence>
<accession>A0A7C5Q798</accession>
<dbReference type="InterPro" id="IPR003439">
    <property type="entry name" value="ABC_transporter-like_ATP-bd"/>
</dbReference>
<name>A0A7C5Q798_CALS0</name>
<evidence type="ECO:0000256" key="2">
    <source>
        <dbReference type="ARBA" id="ARBA00022448"/>
    </source>
</evidence>
<keyword evidence="2" id="KW-0813">Transport</keyword>
<dbReference type="InterPro" id="IPR050153">
    <property type="entry name" value="Metal_Ion_Import_ABC"/>
</dbReference>
<proteinExistence type="inferred from homology"/>
<dbReference type="SUPFAM" id="SSF52540">
    <property type="entry name" value="P-loop containing nucleoside triphosphate hydrolases"/>
    <property type="match status" value="1"/>
</dbReference>
<sequence>MVSMNALEADGLTVFYGRTKALEQVTVSIKPGTMTAVIGPNGSGKSTLLKAFVGLVKPSQGRVTVFGRPLEKSRGLVAYVPQREDVYWDYPLTVWDVVALGRVKAVGPLNKVSKNDKLVLDALNNTGLMELSSRKVSELSGGQQQRVFLARAMAQGAELYLMDEPLTGIDAEAEDKLFDIMKRLRDGGKTIVMTTHDLSSTLELFDNVMILKTRLIAFGPPDEALKAEHLSAAYGSERVAMHLADVKKVAGWR</sequence>
<comment type="similarity">
    <text evidence="1">Belongs to the ABC transporter superfamily.</text>
</comment>
<dbReference type="PROSITE" id="PS50893">
    <property type="entry name" value="ABC_TRANSPORTER_2"/>
    <property type="match status" value="1"/>
</dbReference>
<dbReference type="EMBL" id="DRWN01000019">
    <property type="protein sequence ID" value="HHK67906.1"/>
    <property type="molecule type" value="Genomic_DNA"/>
</dbReference>
<reference evidence="6" key="1">
    <citation type="journal article" date="2020" name="mSystems">
        <title>Genome- and Community-Level Interaction Insights into Carbon Utilization and Element Cycling Functions of Hydrothermarchaeota in Hydrothermal Sediment.</title>
        <authorList>
            <person name="Zhou Z."/>
            <person name="Liu Y."/>
            <person name="Xu W."/>
            <person name="Pan J."/>
            <person name="Luo Z.H."/>
            <person name="Li M."/>
        </authorList>
    </citation>
    <scope>NUCLEOTIDE SEQUENCE [LARGE SCALE GENOMIC DNA]</scope>
    <source>
        <strain evidence="6">SpSt-1056</strain>
    </source>
</reference>
<evidence type="ECO:0000256" key="1">
    <source>
        <dbReference type="ARBA" id="ARBA00005417"/>
    </source>
</evidence>
<comment type="caution">
    <text evidence="6">The sequence shown here is derived from an EMBL/GenBank/DDBJ whole genome shotgun (WGS) entry which is preliminary data.</text>
</comment>
<dbReference type="InterPro" id="IPR027417">
    <property type="entry name" value="P-loop_NTPase"/>
</dbReference>
<dbReference type="PROSITE" id="PS00211">
    <property type="entry name" value="ABC_TRANSPORTER_1"/>
    <property type="match status" value="1"/>
</dbReference>
<keyword evidence="4 6" id="KW-0067">ATP-binding</keyword>
<dbReference type="PANTHER" id="PTHR42734:SF5">
    <property type="entry name" value="IRON TRANSPORT SYSTEM ATP-BINDING PROTEIN HI_0361-RELATED"/>
    <property type="match status" value="1"/>
</dbReference>
<dbReference type="Gene3D" id="3.40.50.300">
    <property type="entry name" value="P-loop containing nucleotide triphosphate hydrolases"/>
    <property type="match status" value="1"/>
</dbReference>
<feature type="domain" description="ABC transporter" evidence="5">
    <location>
        <begin position="7"/>
        <end position="238"/>
    </location>
</feature>
<evidence type="ECO:0000259" key="5">
    <source>
        <dbReference type="PROSITE" id="PS50893"/>
    </source>
</evidence>
<dbReference type="SMART" id="SM00382">
    <property type="entry name" value="AAA"/>
    <property type="match status" value="1"/>
</dbReference>
<dbReference type="FunFam" id="3.40.50.300:FF:000134">
    <property type="entry name" value="Iron-enterobactin ABC transporter ATP-binding protein"/>
    <property type="match status" value="1"/>
</dbReference>
<dbReference type="AlphaFoldDB" id="A0A7C5Q798"/>
<evidence type="ECO:0000256" key="3">
    <source>
        <dbReference type="ARBA" id="ARBA00022741"/>
    </source>
</evidence>
<dbReference type="CDD" id="cd03235">
    <property type="entry name" value="ABC_Metallic_Cations"/>
    <property type="match status" value="1"/>
</dbReference>
<dbReference type="PANTHER" id="PTHR42734">
    <property type="entry name" value="METAL TRANSPORT SYSTEM ATP-BINDING PROTEIN TM_0124-RELATED"/>
    <property type="match status" value="1"/>
</dbReference>
<dbReference type="Pfam" id="PF00005">
    <property type="entry name" value="ABC_tran"/>
    <property type="match status" value="1"/>
</dbReference>